<evidence type="ECO:0000256" key="5">
    <source>
        <dbReference type="ARBA" id="ARBA00023012"/>
    </source>
</evidence>
<keyword evidence="4" id="KW-0418">Kinase</keyword>
<dbReference type="EC" id="2.7.13.3" evidence="2"/>
<feature type="transmembrane region" description="Helical" evidence="6">
    <location>
        <begin position="57"/>
        <end position="75"/>
    </location>
</feature>
<feature type="non-terminal residue" evidence="8">
    <location>
        <position position="415"/>
    </location>
</feature>
<gene>
    <name evidence="8" type="ORF">COW91_01875</name>
</gene>
<protein>
    <recommendedName>
        <fullName evidence="2">histidine kinase</fullName>
        <ecNumber evidence="2">2.7.13.3</ecNumber>
    </recommendedName>
</protein>
<name>A0A2H0CGG8_9BACT</name>
<dbReference type="InterPro" id="IPR036097">
    <property type="entry name" value="HisK_dim/P_sf"/>
</dbReference>
<feature type="transmembrane region" description="Helical" evidence="6">
    <location>
        <begin position="274"/>
        <end position="292"/>
    </location>
</feature>
<dbReference type="InterPro" id="IPR050736">
    <property type="entry name" value="Sensor_HK_Regulatory"/>
</dbReference>
<evidence type="ECO:0000259" key="7">
    <source>
        <dbReference type="SMART" id="SM00388"/>
    </source>
</evidence>
<feature type="transmembrane region" description="Helical" evidence="6">
    <location>
        <begin position="245"/>
        <end position="268"/>
    </location>
</feature>
<evidence type="ECO:0000256" key="6">
    <source>
        <dbReference type="SAM" id="Phobius"/>
    </source>
</evidence>
<feature type="transmembrane region" description="Helical" evidence="6">
    <location>
        <begin position="81"/>
        <end position="104"/>
    </location>
</feature>
<comment type="caution">
    <text evidence="8">The sequence shown here is derived from an EMBL/GenBank/DDBJ whole genome shotgun (WGS) entry which is preliminary data.</text>
</comment>
<sequence length="415" mass="47194">MLNNLLCPWDAPTWFFFSENVPNLLLYSHLTAILSSFTVGLIIFLKNKKQTEAKLMSILFILFSLWIVIDLILWATNRTDVVMFFWSIQILVEPLIFVIAFFLFNSYSKGRQPKFWFNLLMVIILIPFIIFIPTNLTLTGINTYDCVASEGTWSIYYSYFIEILSILGIFFIAIRKIISIDNGRERAKVIYFGLGLLAFLIAFSSGNIIGSITGDWDLAQYGLFGMPIFVGFLTYLIVEYKIYNLNILGAQALITTLWFLIGSLLFVAQSIQTRVVSGFTLLVAVILGIILIRSIKNTVHQREAIEKLAIKLEKANVRLKILDKQKSEFVSIASHQLRSPLTSIRGYISMMQEGSFGAVTAKMVDPLQRINDSTAMMATSIEDFLSVSRIEAGNMKYEYSDFNLRDQAEHIVDDL</sequence>
<feature type="domain" description="Signal transduction histidine kinase dimerisation/phosphoacceptor" evidence="7">
    <location>
        <begin position="325"/>
        <end position="393"/>
    </location>
</feature>
<keyword evidence="6" id="KW-1133">Transmembrane helix</keyword>
<evidence type="ECO:0000313" key="9">
    <source>
        <dbReference type="Proteomes" id="UP000229176"/>
    </source>
</evidence>
<dbReference type="GO" id="GO:0000155">
    <property type="term" value="F:phosphorelay sensor kinase activity"/>
    <property type="evidence" value="ECO:0007669"/>
    <property type="project" value="InterPro"/>
</dbReference>
<dbReference type="Gene3D" id="1.10.287.130">
    <property type="match status" value="1"/>
</dbReference>
<dbReference type="EMBL" id="PCTI01000027">
    <property type="protein sequence ID" value="PIP68983.1"/>
    <property type="molecule type" value="Genomic_DNA"/>
</dbReference>
<dbReference type="Proteomes" id="UP000229176">
    <property type="component" value="Unassembled WGS sequence"/>
</dbReference>
<keyword evidence="6" id="KW-0812">Transmembrane</keyword>
<comment type="catalytic activity">
    <reaction evidence="1">
        <text>ATP + protein L-histidine = ADP + protein N-phospho-L-histidine.</text>
        <dbReference type="EC" id="2.7.13.3"/>
    </reaction>
</comment>
<feature type="transmembrane region" description="Helical" evidence="6">
    <location>
        <begin position="190"/>
        <end position="212"/>
    </location>
</feature>
<dbReference type="AlphaFoldDB" id="A0A2H0CGG8"/>
<evidence type="ECO:0000256" key="4">
    <source>
        <dbReference type="ARBA" id="ARBA00022777"/>
    </source>
</evidence>
<dbReference type="PANTHER" id="PTHR43711:SF1">
    <property type="entry name" value="HISTIDINE KINASE 1"/>
    <property type="match status" value="1"/>
</dbReference>
<organism evidence="8 9">
    <name type="scientific">Candidatus Nomurabacteria bacterium CG22_combo_CG10-13_8_21_14_all_32_8</name>
    <dbReference type="NCBI Taxonomy" id="1974732"/>
    <lineage>
        <taxon>Bacteria</taxon>
        <taxon>Candidatus Nomuraibacteriota</taxon>
    </lineage>
</organism>
<evidence type="ECO:0000256" key="2">
    <source>
        <dbReference type="ARBA" id="ARBA00012438"/>
    </source>
</evidence>
<dbReference type="SMART" id="SM00388">
    <property type="entry name" value="HisKA"/>
    <property type="match status" value="1"/>
</dbReference>
<feature type="transmembrane region" description="Helical" evidence="6">
    <location>
        <begin position="24"/>
        <end position="45"/>
    </location>
</feature>
<reference evidence="8 9" key="1">
    <citation type="submission" date="2017-09" db="EMBL/GenBank/DDBJ databases">
        <title>Depth-based differentiation of microbial function through sediment-hosted aquifers and enrichment of novel symbionts in the deep terrestrial subsurface.</title>
        <authorList>
            <person name="Probst A.J."/>
            <person name="Ladd B."/>
            <person name="Jarett J.K."/>
            <person name="Geller-Mcgrath D.E."/>
            <person name="Sieber C.M."/>
            <person name="Emerson J.B."/>
            <person name="Anantharaman K."/>
            <person name="Thomas B.C."/>
            <person name="Malmstrom R."/>
            <person name="Stieglmeier M."/>
            <person name="Klingl A."/>
            <person name="Woyke T."/>
            <person name="Ryan C.M."/>
            <person name="Banfield J.F."/>
        </authorList>
    </citation>
    <scope>NUCLEOTIDE SEQUENCE [LARGE SCALE GENOMIC DNA]</scope>
    <source>
        <strain evidence="8">CG22_combo_CG10-13_8_21_14_all_32_8</strain>
    </source>
</reference>
<feature type="transmembrane region" description="Helical" evidence="6">
    <location>
        <begin position="218"/>
        <end position="238"/>
    </location>
</feature>
<dbReference type="SUPFAM" id="SSF47384">
    <property type="entry name" value="Homodimeric domain of signal transducing histidine kinase"/>
    <property type="match status" value="1"/>
</dbReference>
<dbReference type="PANTHER" id="PTHR43711">
    <property type="entry name" value="TWO-COMPONENT HISTIDINE KINASE"/>
    <property type="match status" value="1"/>
</dbReference>
<dbReference type="InterPro" id="IPR003661">
    <property type="entry name" value="HisK_dim/P_dom"/>
</dbReference>
<dbReference type="CDD" id="cd00082">
    <property type="entry name" value="HisKA"/>
    <property type="match status" value="1"/>
</dbReference>
<keyword evidence="3" id="KW-0808">Transferase</keyword>
<accession>A0A2H0CGG8</accession>
<evidence type="ECO:0000256" key="3">
    <source>
        <dbReference type="ARBA" id="ARBA00022679"/>
    </source>
</evidence>
<feature type="transmembrane region" description="Helical" evidence="6">
    <location>
        <begin position="156"/>
        <end position="178"/>
    </location>
</feature>
<keyword evidence="5" id="KW-0902">Two-component regulatory system</keyword>
<keyword evidence="6" id="KW-0472">Membrane</keyword>
<proteinExistence type="predicted"/>
<dbReference type="Pfam" id="PF00512">
    <property type="entry name" value="HisKA"/>
    <property type="match status" value="1"/>
</dbReference>
<evidence type="ECO:0000313" key="8">
    <source>
        <dbReference type="EMBL" id="PIP68983.1"/>
    </source>
</evidence>
<evidence type="ECO:0000256" key="1">
    <source>
        <dbReference type="ARBA" id="ARBA00000085"/>
    </source>
</evidence>
<feature type="transmembrane region" description="Helical" evidence="6">
    <location>
        <begin position="116"/>
        <end position="136"/>
    </location>
</feature>